<organism evidence="1 2">
    <name type="scientific">Steinernema carpocapsae</name>
    <name type="common">Entomopathogenic nematode</name>
    <dbReference type="NCBI Taxonomy" id="34508"/>
    <lineage>
        <taxon>Eukaryota</taxon>
        <taxon>Metazoa</taxon>
        <taxon>Ecdysozoa</taxon>
        <taxon>Nematoda</taxon>
        <taxon>Chromadorea</taxon>
        <taxon>Rhabditida</taxon>
        <taxon>Tylenchina</taxon>
        <taxon>Panagrolaimomorpha</taxon>
        <taxon>Strongyloidoidea</taxon>
        <taxon>Steinernematidae</taxon>
        <taxon>Steinernema</taxon>
    </lineage>
</organism>
<sequence>MDALPVEFLEETLRLTTFFARGCDIWDDLSGNYSLVSSQMLSKARTLFLEIFVSEDLQKLDYEFQCVTMNDDNGVMLESIEGIKNEAKNFAVFEIRIEPIDSPSTTTWNDPGLLQLLKLSNFFPQVIYDNRTEQSLKIFQLLKERNLRPPGDFGVLYAEDVSSDPIDLLTSQFGNGFLNTISIAAYYPDRQVDLTRIVNLFLTSSVLILNYNGVIHTSDDIGFVKTVFDNYLVFPDPVDVEGKHMIFERNSSIDEVSADKFADGRTWKVEKIRSKWEDLEDNQNGNIVERWIHSVMDVETGRGLRWVTPSVEEIWFF</sequence>
<gene>
    <name evidence="1" type="ORF">L596_016684</name>
</gene>
<dbReference type="Proteomes" id="UP000298663">
    <property type="component" value="Unassembled WGS sequence"/>
</dbReference>
<comment type="caution">
    <text evidence="1">The sequence shown here is derived from an EMBL/GenBank/DDBJ whole genome shotgun (WGS) entry which is preliminary data.</text>
</comment>
<accession>A0A4U5NJQ9</accession>
<reference evidence="1 2" key="2">
    <citation type="journal article" date="2019" name="G3 (Bethesda)">
        <title>Hybrid Assembly of the Genome of the Entomopathogenic Nematode Steinernema carpocapsae Identifies the X-Chromosome.</title>
        <authorList>
            <person name="Serra L."/>
            <person name="Macchietto M."/>
            <person name="Macias-Munoz A."/>
            <person name="McGill C.J."/>
            <person name="Rodriguez I.M."/>
            <person name="Rodriguez B."/>
            <person name="Murad R."/>
            <person name="Mortazavi A."/>
        </authorList>
    </citation>
    <scope>NUCLEOTIDE SEQUENCE [LARGE SCALE GENOMIC DNA]</scope>
    <source>
        <strain evidence="1 2">ALL</strain>
    </source>
</reference>
<reference evidence="1 2" key="1">
    <citation type="journal article" date="2015" name="Genome Biol.">
        <title>Comparative genomics of Steinernema reveals deeply conserved gene regulatory networks.</title>
        <authorList>
            <person name="Dillman A.R."/>
            <person name="Macchietto M."/>
            <person name="Porter C.F."/>
            <person name="Rogers A."/>
            <person name="Williams B."/>
            <person name="Antoshechkin I."/>
            <person name="Lee M.M."/>
            <person name="Goodwin Z."/>
            <person name="Lu X."/>
            <person name="Lewis E.E."/>
            <person name="Goodrich-Blair H."/>
            <person name="Stock S.P."/>
            <person name="Adams B.J."/>
            <person name="Sternberg P.W."/>
            <person name="Mortazavi A."/>
        </authorList>
    </citation>
    <scope>NUCLEOTIDE SEQUENCE [LARGE SCALE GENOMIC DNA]</scope>
    <source>
        <strain evidence="1 2">ALL</strain>
    </source>
</reference>
<dbReference type="EMBL" id="AZBU02000004">
    <property type="protein sequence ID" value="TKR83030.1"/>
    <property type="molecule type" value="Genomic_DNA"/>
</dbReference>
<keyword evidence="2" id="KW-1185">Reference proteome</keyword>
<name>A0A4U5NJQ9_STECR</name>
<protein>
    <submittedName>
        <fullName evidence="1">Uncharacterized protein</fullName>
    </submittedName>
</protein>
<dbReference type="AlphaFoldDB" id="A0A4U5NJQ9"/>
<evidence type="ECO:0000313" key="2">
    <source>
        <dbReference type="Proteomes" id="UP000298663"/>
    </source>
</evidence>
<evidence type="ECO:0000313" key="1">
    <source>
        <dbReference type="EMBL" id="TKR83030.1"/>
    </source>
</evidence>
<proteinExistence type="predicted"/>